<dbReference type="InterPro" id="IPR036388">
    <property type="entry name" value="WH-like_DNA-bd_sf"/>
</dbReference>
<dbReference type="EMBL" id="PVTJ01000008">
    <property type="protein sequence ID" value="PRY56699.1"/>
    <property type="molecule type" value="Genomic_DNA"/>
</dbReference>
<dbReference type="SMART" id="SM00347">
    <property type="entry name" value="HTH_MARR"/>
    <property type="match status" value="1"/>
</dbReference>
<proteinExistence type="predicted"/>
<dbReference type="GO" id="GO:0003700">
    <property type="term" value="F:DNA-binding transcription factor activity"/>
    <property type="evidence" value="ECO:0007669"/>
    <property type="project" value="InterPro"/>
</dbReference>
<dbReference type="PANTHER" id="PTHR33164">
    <property type="entry name" value="TRANSCRIPTIONAL REGULATOR, MARR FAMILY"/>
    <property type="match status" value="1"/>
</dbReference>
<dbReference type="GO" id="GO:0003677">
    <property type="term" value="F:DNA binding"/>
    <property type="evidence" value="ECO:0007669"/>
    <property type="project" value="UniProtKB-KW"/>
</dbReference>
<dbReference type="Gene3D" id="1.10.10.10">
    <property type="entry name" value="Winged helix-like DNA-binding domain superfamily/Winged helix DNA-binding domain"/>
    <property type="match status" value="1"/>
</dbReference>
<evidence type="ECO:0000256" key="2">
    <source>
        <dbReference type="ARBA" id="ARBA00023125"/>
    </source>
</evidence>
<dbReference type="OrthoDB" id="3177763at2"/>
<dbReference type="PROSITE" id="PS01117">
    <property type="entry name" value="HTH_MARR_1"/>
    <property type="match status" value="1"/>
</dbReference>
<dbReference type="GO" id="GO:0006950">
    <property type="term" value="P:response to stress"/>
    <property type="evidence" value="ECO:0007669"/>
    <property type="project" value="TreeGrafter"/>
</dbReference>
<dbReference type="InterPro" id="IPR000835">
    <property type="entry name" value="HTH_MarR-typ"/>
</dbReference>
<dbReference type="AlphaFoldDB" id="A0A2T0UFI2"/>
<dbReference type="PRINTS" id="PR00598">
    <property type="entry name" value="HTHMARR"/>
</dbReference>
<dbReference type="RefSeq" id="WP_106365502.1">
    <property type="nucleotide sequence ID" value="NZ_PVTJ01000008.1"/>
</dbReference>
<gene>
    <name evidence="5" type="ORF">B0I28_10810</name>
</gene>
<dbReference type="InterPro" id="IPR023187">
    <property type="entry name" value="Tscrpt_reg_MarR-type_CS"/>
</dbReference>
<organism evidence="5 6">
    <name type="scientific">Glycomyces artemisiae</name>
    <dbReference type="NCBI Taxonomy" id="1076443"/>
    <lineage>
        <taxon>Bacteria</taxon>
        <taxon>Bacillati</taxon>
        <taxon>Actinomycetota</taxon>
        <taxon>Actinomycetes</taxon>
        <taxon>Glycomycetales</taxon>
        <taxon>Glycomycetaceae</taxon>
        <taxon>Glycomyces</taxon>
    </lineage>
</organism>
<dbReference type="SMART" id="SM00529">
    <property type="entry name" value="HTH_DTXR"/>
    <property type="match status" value="1"/>
</dbReference>
<evidence type="ECO:0000256" key="3">
    <source>
        <dbReference type="ARBA" id="ARBA00023163"/>
    </source>
</evidence>
<name>A0A2T0UFI2_9ACTN</name>
<keyword evidence="1" id="KW-0805">Transcription regulation</keyword>
<sequence>MEPLRTTAVTSGADACGDEQPAGRIGHALFRVSRVHRAAAGRLLREIGLYPGQEVMLGRLADHGDTRQSRLVLELGIDPSTVTKMLQRLERTGLVERRPDPGDRRVSVVAITAKGRDLLDRIEDCWRRLDEITCAGFDDADRDRLAAVLARLEHNLGACQED</sequence>
<dbReference type="InterPro" id="IPR022689">
    <property type="entry name" value="Iron_dep_repressor"/>
</dbReference>
<dbReference type="PROSITE" id="PS50995">
    <property type="entry name" value="HTH_MARR_2"/>
    <property type="match status" value="1"/>
</dbReference>
<keyword evidence="2 5" id="KW-0238">DNA-binding</keyword>
<dbReference type="InterPro" id="IPR039422">
    <property type="entry name" value="MarR/SlyA-like"/>
</dbReference>
<keyword evidence="6" id="KW-1185">Reference proteome</keyword>
<evidence type="ECO:0000313" key="6">
    <source>
        <dbReference type="Proteomes" id="UP000238176"/>
    </source>
</evidence>
<dbReference type="SUPFAM" id="SSF46785">
    <property type="entry name" value="Winged helix' DNA-binding domain"/>
    <property type="match status" value="1"/>
</dbReference>
<keyword evidence="3" id="KW-0804">Transcription</keyword>
<evidence type="ECO:0000313" key="5">
    <source>
        <dbReference type="EMBL" id="PRY56699.1"/>
    </source>
</evidence>
<protein>
    <submittedName>
        <fullName evidence="5">DNA-binding MarR family transcriptional regulator</fullName>
    </submittedName>
</protein>
<dbReference type="PANTHER" id="PTHR33164:SF57">
    <property type="entry name" value="MARR-FAMILY TRANSCRIPTIONAL REGULATOR"/>
    <property type="match status" value="1"/>
</dbReference>
<reference evidence="5 6" key="1">
    <citation type="submission" date="2018-03" db="EMBL/GenBank/DDBJ databases">
        <title>Genomic Encyclopedia of Type Strains, Phase III (KMG-III): the genomes of soil and plant-associated and newly described type strains.</title>
        <authorList>
            <person name="Whitman W."/>
        </authorList>
    </citation>
    <scope>NUCLEOTIDE SEQUENCE [LARGE SCALE GENOMIC DNA]</scope>
    <source>
        <strain evidence="5 6">CGMCC 4.7067</strain>
    </source>
</reference>
<dbReference type="Proteomes" id="UP000238176">
    <property type="component" value="Unassembled WGS sequence"/>
</dbReference>
<evidence type="ECO:0000259" key="4">
    <source>
        <dbReference type="PROSITE" id="PS50995"/>
    </source>
</evidence>
<dbReference type="GO" id="GO:0046914">
    <property type="term" value="F:transition metal ion binding"/>
    <property type="evidence" value="ECO:0007669"/>
    <property type="project" value="InterPro"/>
</dbReference>
<accession>A0A2T0UFI2</accession>
<comment type="caution">
    <text evidence="5">The sequence shown here is derived from an EMBL/GenBank/DDBJ whole genome shotgun (WGS) entry which is preliminary data.</text>
</comment>
<dbReference type="Pfam" id="PF01047">
    <property type="entry name" value="MarR"/>
    <property type="match status" value="1"/>
</dbReference>
<feature type="domain" description="HTH marR-type" evidence="4">
    <location>
        <begin position="22"/>
        <end position="154"/>
    </location>
</feature>
<evidence type="ECO:0000256" key="1">
    <source>
        <dbReference type="ARBA" id="ARBA00023015"/>
    </source>
</evidence>
<dbReference type="InterPro" id="IPR036390">
    <property type="entry name" value="WH_DNA-bd_sf"/>
</dbReference>